<evidence type="ECO:0000313" key="13">
    <source>
        <dbReference type="Proteomes" id="UP000285278"/>
    </source>
</evidence>
<keyword evidence="7 10" id="KW-1133">Transmembrane helix</keyword>
<dbReference type="PANTHER" id="PTHR42918:SF15">
    <property type="entry name" value="LYSINE--TRNA LIGASE, CHLOROPLASTIC_MITOCHONDRIAL"/>
    <property type="match status" value="1"/>
</dbReference>
<evidence type="ECO:0000256" key="1">
    <source>
        <dbReference type="ARBA" id="ARBA00004141"/>
    </source>
</evidence>
<keyword evidence="2 12" id="KW-0436">Ligase</keyword>
<keyword evidence="3 10" id="KW-0812">Transmembrane</keyword>
<dbReference type="InterPro" id="IPR045864">
    <property type="entry name" value="aa-tRNA-synth_II/BPL/LPL"/>
</dbReference>
<evidence type="ECO:0000259" key="11">
    <source>
        <dbReference type="PROSITE" id="PS50862"/>
    </source>
</evidence>
<keyword evidence="4" id="KW-0547">Nucleotide-binding</keyword>
<dbReference type="RefSeq" id="WP_119664767.1">
    <property type="nucleotide sequence ID" value="NZ_QXJK01000005.1"/>
</dbReference>
<accession>A0A418Q7I0</accession>
<keyword evidence="9" id="KW-0030">Aminoacyl-tRNA synthetase</keyword>
<feature type="transmembrane region" description="Helical" evidence="10">
    <location>
        <begin position="76"/>
        <end position="98"/>
    </location>
</feature>
<feature type="domain" description="Aminoacyl-transfer RNA synthetases class-II family profile" evidence="11">
    <location>
        <begin position="725"/>
        <end position="1042"/>
    </location>
</feature>
<organism evidence="12 13">
    <name type="scientific">Corynebacterium falsenii</name>
    <dbReference type="NCBI Taxonomy" id="108486"/>
    <lineage>
        <taxon>Bacteria</taxon>
        <taxon>Bacillati</taxon>
        <taxon>Actinomycetota</taxon>
        <taxon>Actinomycetes</taxon>
        <taxon>Mycobacteriales</taxon>
        <taxon>Corynebacteriaceae</taxon>
        <taxon>Corynebacterium</taxon>
    </lineage>
</organism>
<evidence type="ECO:0000256" key="3">
    <source>
        <dbReference type="ARBA" id="ARBA00022692"/>
    </source>
</evidence>
<dbReference type="PANTHER" id="PTHR42918">
    <property type="entry name" value="LYSYL-TRNA SYNTHETASE"/>
    <property type="match status" value="1"/>
</dbReference>
<reference evidence="12 13" key="1">
    <citation type="submission" date="2018-09" db="EMBL/GenBank/DDBJ databases">
        <title>Optimization and identification of Corynebacterium falsenii FN1-14 from fish paste.</title>
        <authorList>
            <person name="Daroonpunt R."/>
            <person name="Tanasupawat S."/>
        </authorList>
    </citation>
    <scope>NUCLEOTIDE SEQUENCE [LARGE SCALE GENOMIC DNA]</scope>
    <source>
        <strain evidence="12 13">FN1-14</strain>
    </source>
</reference>
<evidence type="ECO:0000256" key="10">
    <source>
        <dbReference type="SAM" id="Phobius"/>
    </source>
</evidence>
<dbReference type="NCBIfam" id="NF002821">
    <property type="entry name" value="PRK02983.1"/>
    <property type="match status" value="1"/>
</dbReference>
<dbReference type="SUPFAM" id="SSF55681">
    <property type="entry name" value="Class II aaRS and biotin synthetases"/>
    <property type="match status" value="1"/>
</dbReference>
<dbReference type="InterPro" id="IPR031553">
    <property type="entry name" value="tRNA-synt_2_TM"/>
</dbReference>
<dbReference type="STRING" id="1451189.CFAL_06665"/>
<dbReference type="InterPro" id="IPR004364">
    <property type="entry name" value="Aa-tRNA-synt_II"/>
</dbReference>
<dbReference type="GO" id="GO:0005829">
    <property type="term" value="C:cytosol"/>
    <property type="evidence" value="ECO:0007669"/>
    <property type="project" value="TreeGrafter"/>
</dbReference>
<keyword evidence="8 10" id="KW-0472">Membrane</keyword>
<name>A0A418Q7I0_9CORY</name>
<dbReference type="OrthoDB" id="9801152at2"/>
<dbReference type="InterPro" id="IPR004365">
    <property type="entry name" value="NA-bd_OB_tRNA"/>
</dbReference>
<feature type="transmembrane region" description="Helical" evidence="10">
    <location>
        <begin position="200"/>
        <end position="222"/>
    </location>
</feature>
<comment type="subcellular location">
    <subcellularLocation>
        <location evidence="1">Membrane</location>
        <topology evidence="1">Multi-pass membrane protein</topology>
    </subcellularLocation>
</comment>
<evidence type="ECO:0000256" key="8">
    <source>
        <dbReference type="ARBA" id="ARBA00023136"/>
    </source>
</evidence>
<protein>
    <submittedName>
        <fullName evidence="12">Bifunctional lysylphosphatidylglycerol synthetase/lysine--tRNA ligase LysX</fullName>
    </submittedName>
</protein>
<feature type="transmembrane region" description="Helical" evidence="10">
    <location>
        <begin position="46"/>
        <end position="69"/>
    </location>
</feature>
<evidence type="ECO:0000313" key="12">
    <source>
        <dbReference type="EMBL" id="RIX34919.1"/>
    </source>
</evidence>
<dbReference type="InterPro" id="IPR012340">
    <property type="entry name" value="NA-bd_OB-fold"/>
</dbReference>
<dbReference type="InterPro" id="IPR018149">
    <property type="entry name" value="Lys-tRNA-synth_II_C"/>
</dbReference>
<evidence type="ECO:0000256" key="9">
    <source>
        <dbReference type="ARBA" id="ARBA00023146"/>
    </source>
</evidence>
<dbReference type="GO" id="GO:0006430">
    <property type="term" value="P:lysyl-tRNA aminoacylation"/>
    <property type="evidence" value="ECO:0007669"/>
    <property type="project" value="InterPro"/>
</dbReference>
<sequence length="1045" mass="114764">MPAKNTIFPKVAGSLVCIYALIALVFGAGHYFGWHTWHIEAVFDALFLPMPASSLAWSVALLALGLGLYTAKRVAWIVAVAALALLNLGNAVYLSYLLDPMVEQDWITILFYWGVGIQFFLLLLMLWHRRAFAAATMRGNIVKALLVWLGGTVLVFLAGLALVNRFPGSLVGEERVVWAISHSAAFSLVSRNIEGGHAPWFVTIIISVLSTVVLLLAGFVLLRSQRGQNSMGNRDEQALRGLIERYNANNSLAYFATRRDKSVVFEPKGRAAVTYRVEAGVCLASADPVGDPDYWDAAVEAWLQRATNYGWLPAAIGASERGARVYEKHGLLSLHLGDEAVIDTNEFHLSELKDVRHARSHAQKKGVKVRIRRHEALSAEEMAEVEKRADAWRDTTEERGFSMALGRLGDPEDGMCILVEAHIGDKPVGLLSFAPWGPAGASLDLMRRSPDAPNGVIETMVAELCADESIRRVSLNFAVFRKLFASENEVAVSKIRRVARSILAYLSKWWQMETLYRSNQKYDPLWIPRYLSYPSSLSIARVSIAAGVAEGFLPEVGSSDRRRHALYDQPEAVLAIEHVRRAAAGQKKRDSEQTVVRVTKARAMQREGVDPWPKAVRPTHTCAGVLECDEGTPARVAGRVVARRCFGGVTFVDVRDASGMLQLILEDRMAVDLGDLIAASGTVGYSRTGHKSLLITDWTTEAKSLHPLVRRGAGIVDLNAKLHARSAVLHAFRLELVDRGYAEVETPVLQAVHGGANARPFVTHINAYNQDLYLRIAPELYLKRLLAGGAERIFEMGRVFRNEGVDATHNPEFTVLEAYDAHGDYDSMRLVTQKLIQRAARAVNGEEAVPAPDGSMVSIAGDWPVKTVHGAVSEKASEALHRDVTVAPESPKDSLSELCVELGIEIKPGWDAGEIVLEMYEHLVEATTQEPTFYTNFPTSVSPLTRKHRSISGVTERWDLVAWGVELGTAYSELTDPLEQRARLEAQSLKAAGGDPEAMEVDEAFLRALENGMPPTGGLGIGVDRVIMLVTGKTIRDVVAFPLTT</sequence>
<keyword evidence="5" id="KW-0067">ATP-binding</keyword>
<evidence type="ECO:0000256" key="6">
    <source>
        <dbReference type="ARBA" id="ARBA00022842"/>
    </source>
</evidence>
<dbReference type="Gene3D" id="3.30.930.10">
    <property type="entry name" value="Bira Bifunctional Protein, Domain 2"/>
    <property type="match status" value="1"/>
</dbReference>
<dbReference type="GO" id="GO:0005524">
    <property type="term" value="F:ATP binding"/>
    <property type="evidence" value="ECO:0007669"/>
    <property type="project" value="UniProtKB-KW"/>
</dbReference>
<evidence type="ECO:0000256" key="4">
    <source>
        <dbReference type="ARBA" id="ARBA00022741"/>
    </source>
</evidence>
<evidence type="ECO:0000256" key="7">
    <source>
        <dbReference type="ARBA" id="ARBA00022989"/>
    </source>
</evidence>
<dbReference type="Pfam" id="PF16995">
    <property type="entry name" value="tRNA-synt_2_TM"/>
    <property type="match status" value="1"/>
</dbReference>
<dbReference type="Proteomes" id="UP000285278">
    <property type="component" value="Unassembled WGS sequence"/>
</dbReference>
<dbReference type="Pfam" id="PF00152">
    <property type="entry name" value="tRNA-synt_2"/>
    <property type="match status" value="1"/>
</dbReference>
<dbReference type="GO" id="GO:0000049">
    <property type="term" value="F:tRNA binding"/>
    <property type="evidence" value="ECO:0007669"/>
    <property type="project" value="TreeGrafter"/>
</dbReference>
<dbReference type="Pfam" id="PF09924">
    <property type="entry name" value="LPG_synthase_C"/>
    <property type="match status" value="1"/>
</dbReference>
<proteinExistence type="predicted"/>
<evidence type="ECO:0000256" key="5">
    <source>
        <dbReference type="ARBA" id="ARBA00022840"/>
    </source>
</evidence>
<feature type="transmembrane region" description="Helical" evidence="10">
    <location>
        <begin position="110"/>
        <end position="128"/>
    </location>
</feature>
<dbReference type="EMBL" id="QXJK01000005">
    <property type="protein sequence ID" value="RIX34919.1"/>
    <property type="molecule type" value="Genomic_DNA"/>
</dbReference>
<dbReference type="AlphaFoldDB" id="A0A418Q7I0"/>
<dbReference type="GO" id="GO:0004824">
    <property type="term" value="F:lysine-tRNA ligase activity"/>
    <property type="evidence" value="ECO:0007669"/>
    <property type="project" value="InterPro"/>
</dbReference>
<dbReference type="InterPro" id="IPR006195">
    <property type="entry name" value="aa-tRNA-synth_II"/>
</dbReference>
<dbReference type="InterPro" id="IPR024320">
    <property type="entry name" value="LPG_synthase_C"/>
</dbReference>
<keyword evidence="13" id="KW-1185">Reference proteome</keyword>
<comment type="caution">
    <text evidence="12">The sequence shown here is derived from an EMBL/GenBank/DDBJ whole genome shotgun (WGS) entry which is preliminary data.</text>
</comment>
<feature type="transmembrane region" description="Helical" evidence="10">
    <location>
        <begin position="12"/>
        <end position="34"/>
    </location>
</feature>
<dbReference type="SUPFAM" id="SSF50249">
    <property type="entry name" value="Nucleic acid-binding proteins"/>
    <property type="match status" value="1"/>
</dbReference>
<dbReference type="PROSITE" id="PS50862">
    <property type="entry name" value="AA_TRNA_LIGASE_II"/>
    <property type="match status" value="1"/>
</dbReference>
<dbReference type="Gene3D" id="2.40.50.140">
    <property type="entry name" value="Nucleic acid-binding proteins"/>
    <property type="match status" value="1"/>
</dbReference>
<gene>
    <name evidence="12" type="primary">lysX</name>
    <name evidence="12" type="ORF">D3M95_06345</name>
</gene>
<evidence type="ECO:0000256" key="2">
    <source>
        <dbReference type="ARBA" id="ARBA00022598"/>
    </source>
</evidence>
<dbReference type="Pfam" id="PF01336">
    <property type="entry name" value="tRNA_anti-codon"/>
    <property type="match status" value="1"/>
</dbReference>
<dbReference type="PRINTS" id="PR00982">
    <property type="entry name" value="TRNASYNTHLYS"/>
</dbReference>
<feature type="transmembrane region" description="Helical" evidence="10">
    <location>
        <begin position="140"/>
        <end position="163"/>
    </location>
</feature>
<dbReference type="GO" id="GO:0016020">
    <property type="term" value="C:membrane"/>
    <property type="evidence" value="ECO:0007669"/>
    <property type="project" value="UniProtKB-SubCell"/>
</dbReference>
<keyword evidence="6" id="KW-0460">Magnesium</keyword>